<protein>
    <recommendedName>
        <fullName evidence="4">lipopolysaccharide heptosyltransferase II</fullName>
        <ecNumber evidence="4">2.4.99.24</ecNumber>
    </recommendedName>
</protein>
<dbReference type="STRING" id="1653476.THC_0510"/>
<organism evidence="6 7">
    <name type="scientific">Caldimicrobium thiodismutans</name>
    <dbReference type="NCBI Taxonomy" id="1653476"/>
    <lineage>
        <taxon>Bacteria</taxon>
        <taxon>Pseudomonadati</taxon>
        <taxon>Thermodesulfobacteriota</taxon>
        <taxon>Thermodesulfobacteria</taxon>
        <taxon>Thermodesulfobacteriales</taxon>
        <taxon>Thermodesulfobacteriaceae</taxon>
        <taxon>Caldimicrobium</taxon>
    </lineage>
</organism>
<keyword evidence="7" id="KW-1185">Reference proteome</keyword>
<evidence type="ECO:0000313" key="7">
    <source>
        <dbReference type="Proteomes" id="UP000068196"/>
    </source>
</evidence>
<dbReference type="CDD" id="cd03789">
    <property type="entry name" value="GT9_LPS_heptosyltransferase"/>
    <property type="match status" value="1"/>
</dbReference>
<dbReference type="PATRIC" id="fig|1653476.3.peg.525"/>
<dbReference type="Pfam" id="PF01075">
    <property type="entry name" value="Glyco_transf_9"/>
    <property type="match status" value="1"/>
</dbReference>
<dbReference type="Gene3D" id="3.40.50.2000">
    <property type="entry name" value="Glycogen Phosphorylase B"/>
    <property type="match status" value="2"/>
</dbReference>
<dbReference type="SUPFAM" id="SSF53756">
    <property type="entry name" value="UDP-Glycosyltransferase/glycogen phosphorylase"/>
    <property type="match status" value="1"/>
</dbReference>
<evidence type="ECO:0000313" key="6">
    <source>
        <dbReference type="EMBL" id="BAU22904.1"/>
    </source>
</evidence>
<reference evidence="7" key="2">
    <citation type="journal article" date="2016" name="Int. J. Syst. Evol. Microbiol.">
        <title>Caldimicrobium thiodismutans sp. nov., a sulfur-disproportionating bacterium isolated from a hot spring.</title>
        <authorList>
            <person name="Kojima H."/>
            <person name="Umezawa K."/>
            <person name="Fukui M."/>
        </authorList>
    </citation>
    <scope>NUCLEOTIDE SEQUENCE [LARGE SCALE GENOMIC DNA]</scope>
    <source>
        <strain evidence="7">TF1</strain>
    </source>
</reference>
<evidence type="ECO:0000256" key="2">
    <source>
        <dbReference type="ARBA" id="ARBA00022679"/>
    </source>
</evidence>
<dbReference type="KEGG" id="cthi:THC_0510"/>
<dbReference type="OrthoDB" id="9797795at2"/>
<comment type="similarity">
    <text evidence="3">Belongs to the glycosyltransferase 9 family.</text>
</comment>
<dbReference type="GO" id="GO:0005829">
    <property type="term" value="C:cytosol"/>
    <property type="evidence" value="ECO:0007669"/>
    <property type="project" value="TreeGrafter"/>
</dbReference>
<dbReference type="PANTHER" id="PTHR30160">
    <property type="entry name" value="TETRAACYLDISACCHARIDE 4'-KINASE-RELATED"/>
    <property type="match status" value="1"/>
</dbReference>
<dbReference type="AlphaFoldDB" id="A0A0U5AUH6"/>
<dbReference type="GO" id="GO:0009244">
    <property type="term" value="P:lipopolysaccharide core region biosynthetic process"/>
    <property type="evidence" value="ECO:0007669"/>
    <property type="project" value="TreeGrafter"/>
</dbReference>
<dbReference type="InterPro" id="IPR051199">
    <property type="entry name" value="LPS_LOS_Heptosyltrfase"/>
</dbReference>
<keyword evidence="1" id="KW-0328">Glycosyltransferase</keyword>
<dbReference type="InterPro" id="IPR011910">
    <property type="entry name" value="RfaF"/>
</dbReference>
<dbReference type="RefSeq" id="WP_068512876.1">
    <property type="nucleotide sequence ID" value="NZ_AP014945.1"/>
</dbReference>
<accession>A0A0U5AUH6</accession>
<dbReference type="NCBIfam" id="TIGR02195">
    <property type="entry name" value="heptsyl_trn_II"/>
    <property type="match status" value="1"/>
</dbReference>
<dbReference type="PANTHER" id="PTHR30160:SF7">
    <property type="entry name" value="ADP-HEPTOSE--LPS HEPTOSYLTRANSFERASE 2"/>
    <property type="match status" value="1"/>
</dbReference>
<proteinExistence type="inferred from homology"/>
<dbReference type="Proteomes" id="UP000068196">
    <property type="component" value="Chromosome"/>
</dbReference>
<name>A0A0U5AUH6_9BACT</name>
<comment type="catalytic activity">
    <reaction evidence="5">
        <text>an L-alpha-D-Hep-(1-&gt;5)-[alpha-Kdo-(2-&gt;4)]-alpha-Kdo-(2-&gt;6)-lipid A + ADP-L-glycero-beta-D-manno-heptose = an L-alpha-D-Hep-(1-&gt;3)-L-alpha-D-Hep-(1-&gt;5)-[alpha-Kdo-(2-&gt;4)]-alpha-Kdo-(2-&gt;6)-lipid A + ADP + H(+)</text>
        <dbReference type="Rhea" id="RHEA:74071"/>
        <dbReference type="ChEBI" id="CHEBI:15378"/>
        <dbReference type="ChEBI" id="CHEBI:61506"/>
        <dbReference type="ChEBI" id="CHEBI:193068"/>
        <dbReference type="ChEBI" id="CHEBI:193069"/>
        <dbReference type="ChEBI" id="CHEBI:456216"/>
        <dbReference type="EC" id="2.4.99.24"/>
    </reaction>
</comment>
<reference evidence="6 7" key="1">
    <citation type="journal article" date="2016" name="Int. J. Syst. Evol. Microbiol.">
        <title>Caldimicrobium thiodismutans sp. nov., a sulfur-disproportionating bacterium isolated from a hot spring, and emended description of the genus Caldimicrobium.</title>
        <authorList>
            <person name="Kojima H."/>
            <person name="Umezawa K."/>
            <person name="Fukui M."/>
        </authorList>
    </citation>
    <scope>NUCLEOTIDE SEQUENCE [LARGE SCALE GENOMIC DNA]</scope>
    <source>
        <strain evidence="6 7">TF1</strain>
    </source>
</reference>
<evidence type="ECO:0000256" key="5">
    <source>
        <dbReference type="ARBA" id="ARBA00047503"/>
    </source>
</evidence>
<gene>
    <name evidence="6" type="ORF">THC_0510</name>
</gene>
<dbReference type="EC" id="2.4.99.24" evidence="4"/>
<evidence type="ECO:0000256" key="3">
    <source>
        <dbReference type="ARBA" id="ARBA00043995"/>
    </source>
</evidence>
<evidence type="ECO:0000256" key="1">
    <source>
        <dbReference type="ARBA" id="ARBA00022676"/>
    </source>
</evidence>
<dbReference type="EMBL" id="AP014945">
    <property type="protein sequence ID" value="BAU22904.1"/>
    <property type="molecule type" value="Genomic_DNA"/>
</dbReference>
<evidence type="ECO:0000256" key="4">
    <source>
        <dbReference type="ARBA" id="ARBA00044042"/>
    </source>
</evidence>
<dbReference type="GO" id="GO:0008713">
    <property type="term" value="F:ADP-heptose-lipopolysaccharide heptosyltransferase activity"/>
    <property type="evidence" value="ECO:0007669"/>
    <property type="project" value="UniProtKB-EC"/>
</dbReference>
<sequence>MLIRLPNWLGDALMSSPVYENLKDQEELILFGPASFINLFEDFPNCRILPFYSKDSKKNLQNLQNLKVYKKERGLLLTNSFSSAWLFFRAGLKERMGFSTDARGLLLTKKVPPPPKRMHQRDKYLYLLEKLGYSASKRDLILYLREEKINQAKSFLKGLGINPHQNKMVLLAPGAAFGPAKKWPVEYYKSLAENIIKKGIKVLIVGGSKEIQDGDFICHGLKDAINLCGKTEITILAGIFTLSMALISNDSGLMHLGAALKIPQIAIFGSTDPILTGPLNPKAIVIKKDLPCSPCFKRECPKGHYECLKNVSPEEVFQRLEEILI</sequence>
<dbReference type="InterPro" id="IPR002201">
    <property type="entry name" value="Glyco_trans_9"/>
</dbReference>
<keyword evidence="2" id="KW-0808">Transferase</keyword>